<evidence type="ECO:0000256" key="3">
    <source>
        <dbReference type="ARBA" id="ARBA00005119"/>
    </source>
</evidence>
<evidence type="ECO:0000256" key="7">
    <source>
        <dbReference type="ARBA" id="ARBA00019373"/>
    </source>
</evidence>
<accession>A0A378U3W5</accession>
<sequence>MSETVKRTISGVIYIVLLLSATLYDALTFKILFGFFMIVAAYEFAKLIQLSKYLCVGLSLVAVAAIFQDRIALPVQTLVIITFLILLAITAELFTTRKPNRSVPIKIILFLGYILGTFLAFLHLPYTPEGYQPQIVIGILILVWTNDTFAYIVGKKFGKHKLFERISPKKTIEGLLGGIVFAIIASLVLNHFFTSLNVYIWIASAIFVGLFGTLGDLVESHFKREAGVKDSGKIMPGHGGILDRLDSILFISPFLYIIFQIL</sequence>
<comment type="pathway">
    <text evidence="4">Lipid metabolism.</text>
</comment>
<proteinExistence type="inferred from homology"/>
<keyword evidence="10 25" id="KW-0808">Transferase</keyword>
<evidence type="ECO:0000256" key="24">
    <source>
        <dbReference type="SAM" id="Phobius"/>
    </source>
</evidence>
<evidence type="ECO:0000313" key="25">
    <source>
        <dbReference type="EMBL" id="STZ69975.1"/>
    </source>
</evidence>
<evidence type="ECO:0000256" key="20">
    <source>
        <dbReference type="ARBA" id="ARBA00032253"/>
    </source>
</evidence>
<evidence type="ECO:0000256" key="15">
    <source>
        <dbReference type="ARBA" id="ARBA00023136"/>
    </source>
</evidence>
<feature type="transmembrane region" description="Helical" evidence="24">
    <location>
        <begin position="12"/>
        <end position="38"/>
    </location>
</feature>
<evidence type="ECO:0000256" key="5">
    <source>
        <dbReference type="ARBA" id="ARBA00010185"/>
    </source>
</evidence>
<evidence type="ECO:0000256" key="11">
    <source>
        <dbReference type="ARBA" id="ARBA00022692"/>
    </source>
</evidence>
<dbReference type="RefSeq" id="WP_115092571.1">
    <property type="nucleotide sequence ID" value="NZ_CP068107.1"/>
</dbReference>
<feature type="transmembrane region" description="Helical" evidence="24">
    <location>
        <begin position="199"/>
        <end position="218"/>
    </location>
</feature>
<keyword evidence="17" id="KW-1208">Phospholipid metabolism</keyword>
<dbReference type="GO" id="GO:0005886">
    <property type="term" value="C:plasma membrane"/>
    <property type="evidence" value="ECO:0007669"/>
    <property type="project" value="UniProtKB-SubCell"/>
</dbReference>
<evidence type="ECO:0000256" key="1">
    <source>
        <dbReference type="ARBA" id="ARBA00001698"/>
    </source>
</evidence>
<comment type="similarity">
    <text evidence="5">Belongs to the CDS family.</text>
</comment>
<evidence type="ECO:0000256" key="9">
    <source>
        <dbReference type="ARBA" id="ARBA00022516"/>
    </source>
</evidence>
<evidence type="ECO:0000256" key="13">
    <source>
        <dbReference type="ARBA" id="ARBA00022989"/>
    </source>
</evidence>
<organism evidence="25 26">
    <name type="scientific">Myroides odoratus</name>
    <name type="common">Flavobacterium odoratum</name>
    <dbReference type="NCBI Taxonomy" id="256"/>
    <lineage>
        <taxon>Bacteria</taxon>
        <taxon>Pseudomonadati</taxon>
        <taxon>Bacteroidota</taxon>
        <taxon>Flavobacteriia</taxon>
        <taxon>Flavobacteriales</taxon>
        <taxon>Flavobacteriaceae</taxon>
        <taxon>Myroides</taxon>
    </lineage>
</organism>
<feature type="transmembrane region" description="Helical" evidence="24">
    <location>
        <begin position="107"/>
        <end position="126"/>
    </location>
</feature>
<evidence type="ECO:0000256" key="8">
    <source>
        <dbReference type="ARBA" id="ARBA00022475"/>
    </source>
</evidence>
<evidence type="ECO:0000256" key="2">
    <source>
        <dbReference type="ARBA" id="ARBA00004651"/>
    </source>
</evidence>
<feature type="transmembrane region" description="Helical" evidence="24">
    <location>
        <begin position="174"/>
        <end position="193"/>
    </location>
</feature>
<dbReference type="EMBL" id="UGQL01000002">
    <property type="protein sequence ID" value="STZ69975.1"/>
    <property type="molecule type" value="Genomic_DNA"/>
</dbReference>
<keyword evidence="15 24" id="KW-0472">Membrane</keyword>
<evidence type="ECO:0000256" key="23">
    <source>
        <dbReference type="ARBA" id="ARBA00033406"/>
    </source>
</evidence>
<reference evidence="25 26" key="1">
    <citation type="submission" date="2018-06" db="EMBL/GenBank/DDBJ databases">
        <authorList>
            <consortium name="Pathogen Informatics"/>
            <person name="Doyle S."/>
        </authorList>
    </citation>
    <scope>NUCLEOTIDE SEQUENCE [LARGE SCALE GENOMIC DNA]</scope>
    <source>
        <strain evidence="25 26">NCTC11179</strain>
    </source>
</reference>
<keyword evidence="12 25" id="KW-0548">Nucleotidyltransferase</keyword>
<feature type="transmembrane region" description="Helical" evidence="24">
    <location>
        <begin position="50"/>
        <end position="67"/>
    </location>
</feature>
<keyword evidence="8" id="KW-1003">Cell membrane</keyword>
<comment type="subcellular location">
    <subcellularLocation>
        <location evidence="2">Cell membrane</location>
        <topology evidence="2">Multi-pass membrane protein</topology>
    </subcellularLocation>
</comment>
<evidence type="ECO:0000256" key="22">
    <source>
        <dbReference type="ARBA" id="ARBA00032743"/>
    </source>
</evidence>
<evidence type="ECO:0000256" key="18">
    <source>
        <dbReference type="ARBA" id="ARBA00029893"/>
    </source>
</evidence>
<keyword evidence="11 24" id="KW-0812">Transmembrane</keyword>
<evidence type="ECO:0000313" key="26">
    <source>
        <dbReference type="Proteomes" id="UP000255024"/>
    </source>
</evidence>
<name>A0A378U3W5_MYROD</name>
<evidence type="ECO:0000256" key="19">
    <source>
        <dbReference type="ARBA" id="ARBA00031825"/>
    </source>
</evidence>
<comment type="catalytic activity">
    <reaction evidence="1">
        <text>a 1,2-diacyl-sn-glycero-3-phosphate + CTP + H(+) = a CDP-1,2-diacyl-sn-glycerol + diphosphate</text>
        <dbReference type="Rhea" id="RHEA:16229"/>
        <dbReference type="ChEBI" id="CHEBI:15378"/>
        <dbReference type="ChEBI" id="CHEBI:33019"/>
        <dbReference type="ChEBI" id="CHEBI:37563"/>
        <dbReference type="ChEBI" id="CHEBI:58332"/>
        <dbReference type="ChEBI" id="CHEBI:58608"/>
        <dbReference type="EC" id="2.7.7.41"/>
    </reaction>
</comment>
<dbReference type="Proteomes" id="UP000255024">
    <property type="component" value="Unassembled WGS sequence"/>
</dbReference>
<dbReference type="AlphaFoldDB" id="A0A378U3W5"/>
<evidence type="ECO:0000256" key="21">
    <source>
        <dbReference type="ARBA" id="ARBA00032396"/>
    </source>
</evidence>
<gene>
    <name evidence="25" type="primary">cdsA</name>
    <name evidence="25" type="ORF">NCTC11179_03500</name>
</gene>
<dbReference type="EC" id="2.7.7.41" evidence="6"/>
<comment type="pathway">
    <text evidence="3">Phospholipid metabolism; CDP-diacylglycerol biosynthesis; CDP-diacylglycerol from sn-glycerol 3-phosphate: step 3/3.</text>
</comment>
<evidence type="ECO:0000256" key="6">
    <source>
        <dbReference type="ARBA" id="ARBA00012487"/>
    </source>
</evidence>
<keyword evidence="13 24" id="KW-1133">Transmembrane helix</keyword>
<dbReference type="GO" id="GO:0004605">
    <property type="term" value="F:phosphatidate cytidylyltransferase activity"/>
    <property type="evidence" value="ECO:0007669"/>
    <property type="project" value="UniProtKB-EC"/>
</dbReference>
<dbReference type="PANTHER" id="PTHR46382:SF1">
    <property type="entry name" value="PHOSPHATIDATE CYTIDYLYLTRANSFERASE"/>
    <property type="match status" value="1"/>
</dbReference>
<dbReference type="GO" id="GO:0016024">
    <property type="term" value="P:CDP-diacylglycerol biosynthetic process"/>
    <property type="evidence" value="ECO:0007669"/>
    <property type="project" value="TreeGrafter"/>
</dbReference>
<keyword evidence="26" id="KW-1185">Reference proteome</keyword>
<dbReference type="PANTHER" id="PTHR46382">
    <property type="entry name" value="PHOSPHATIDATE CYTIDYLYLTRANSFERASE"/>
    <property type="match status" value="1"/>
</dbReference>
<evidence type="ECO:0000256" key="10">
    <source>
        <dbReference type="ARBA" id="ARBA00022679"/>
    </source>
</evidence>
<feature type="transmembrane region" description="Helical" evidence="24">
    <location>
        <begin position="73"/>
        <end position="95"/>
    </location>
</feature>
<keyword evidence="14" id="KW-0443">Lipid metabolism</keyword>
<dbReference type="Pfam" id="PF01148">
    <property type="entry name" value="CTP_transf_1"/>
    <property type="match status" value="1"/>
</dbReference>
<evidence type="ECO:0000256" key="12">
    <source>
        <dbReference type="ARBA" id="ARBA00022695"/>
    </source>
</evidence>
<evidence type="ECO:0000256" key="16">
    <source>
        <dbReference type="ARBA" id="ARBA00023209"/>
    </source>
</evidence>
<keyword evidence="16" id="KW-0594">Phospholipid biosynthesis</keyword>
<protein>
    <recommendedName>
        <fullName evidence="7">Phosphatidate cytidylyltransferase</fullName>
        <ecNumber evidence="6">2.7.7.41</ecNumber>
    </recommendedName>
    <alternativeName>
        <fullName evidence="20">CDP-DAG synthase</fullName>
    </alternativeName>
    <alternativeName>
        <fullName evidence="22">CDP-DG synthase</fullName>
    </alternativeName>
    <alternativeName>
        <fullName evidence="18">CDP-diacylglycerol synthase</fullName>
    </alternativeName>
    <alternativeName>
        <fullName evidence="21">CDP-diglyceride pyrophosphorylase</fullName>
    </alternativeName>
    <alternativeName>
        <fullName evidence="23">CDP-diglyceride synthase</fullName>
    </alternativeName>
    <alternativeName>
        <fullName evidence="19">CTP:phosphatidate cytidylyltransferase</fullName>
    </alternativeName>
</protein>
<keyword evidence="9" id="KW-0444">Lipid biosynthesis</keyword>
<evidence type="ECO:0000256" key="17">
    <source>
        <dbReference type="ARBA" id="ARBA00023264"/>
    </source>
</evidence>
<evidence type="ECO:0000256" key="14">
    <source>
        <dbReference type="ARBA" id="ARBA00023098"/>
    </source>
</evidence>
<feature type="transmembrane region" description="Helical" evidence="24">
    <location>
        <begin position="132"/>
        <end position="153"/>
    </location>
</feature>
<evidence type="ECO:0000256" key="4">
    <source>
        <dbReference type="ARBA" id="ARBA00005189"/>
    </source>
</evidence>